<protein>
    <recommendedName>
        <fullName evidence="2">ZP domain-containing protein</fullName>
    </recommendedName>
</protein>
<dbReference type="EMBL" id="JARQWQ010000061">
    <property type="protein sequence ID" value="KAK2555628.1"/>
    <property type="molecule type" value="Genomic_DNA"/>
</dbReference>
<reference evidence="3" key="1">
    <citation type="journal article" date="2023" name="G3 (Bethesda)">
        <title>Whole genome assembly and annotation of the endangered Caribbean coral Acropora cervicornis.</title>
        <authorList>
            <person name="Selwyn J.D."/>
            <person name="Vollmer S.V."/>
        </authorList>
    </citation>
    <scope>NUCLEOTIDE SEQUENCE</scope>
    <source>
        <strain evidence="3">K2</strain>
    </source>
</reference>
<dbReference type="Gene3D" id="2.60.40.3210">
    <property type="entry name" value="Zona pellucida, ZP-N domain"/>
    <property type="match status" value="1"/>
</dbReference>
<gene>
    <name evidence="3" type="ORF">P5673_022650</name>
</gene>
<feature type="domain" description="ZP" evidence="2">
    <location>
        <begin position="86"/>
        <end position="244"/>
    </location>
</feature>
<dbReference type="Proteomes" id="UP001249851">
    <property type="component" value="Unassembled WGS sequence"/>
</dbReference>
<evidence type="ECO:0000256" key="1">
    <source>
        <dbReference type="SAM" id="Phobius"/>
    </source>
</evidence>
<reference evidence="3" key="2">
    <citation type="journal article" date="2023" name="Science">
        <title>Genomic signatures of disease resistance in endangered staghorn corals.</title>
        <authorList>
            <person name="Vollmer S.V."/>
            <person name="Selwyn J.D."/>
            <person name="Despard B.A."/>
            <person name="Roesel C.L."/>
        </authorList>
    </citation>
    <scope>NUCLEOTIDE SEQUENCE</scope>
    <source>
        <strain evidence="3">K2</strain>
    </source>
</reference>
<dbReference type="InterPro" id="IPR055356">
    <property type="entry name" value="ZP-N"/>
</dbReference>
<evidence type="ECO:0000313" key="4">
    <source>
        <dbReference type="Proteomes" id="UP001249851"/>
    </source>
</evidence>
<dbReference type="PROSITE" id="PS51034">
    <property type="entry name" value="ZP_2"/>
    <property type="match status" value="1"/>
</dbReference>
<dbReference type="Pfam" id="PF23344">
    <property type="entry name" value="ZP-N"/>
    <property type="match status" value="1"/>
</dbReference>
<feature type="transmembrane region" description="Helical" evidence="1">
    <location>
        <begin position="54"/>
        <end position="71"/>
    </location>
</feature>
<name>A0AAD9Q6P7_ACRCE</name>
<dbReference type="AlphaFoldDB" id="A0AAD9Q6P7"/>
<organism evidence="3 4">
    <name type="scientific">Acropora cervicornis</name>
    <name type="common">Staghorn coral</name>
    <dbReference type="NCBI Taxonomy" id="6130"/>
    <lineage>
        <taxon>Eukaryota</taxon>
        <taxon>Metazoa</taxon>
        <taxon>Cnidaria</taxon>
        <taxon>Anthozoa</taxon>
        <taxon>Hexacorallia</taxon>
        <taxon>Scleractinia</taxon>
        <taxon>Astrocoeniina</taxon>
        <taxon>Acroporidae</taxon>
        <taxon>Acropora</taxon>
    </lineage>
</organism>
<accession>A0AAD9Q6P7</accession>
<keyword evidence="1" id="KW-0812">Transmembrane</keyword>
<comment type="caution">
    <text evidence="3">The sequence shown here is derived from an EMBL/GenBank/DDBJ whole genome shotgun (WGS) entry which is preliminary data.</text>
</comment>
<proteinExistence type="predicted"/>
<sequence>MSPLLANFRKNINHKIPLGSDLRAAKAILLYNPLQEEMKRISCANSKMLSKTMAAYLATVAVVGLSAIAIAEQTATFLRKERVHLRCLHDGMLLEMDLQDIPRIKSTTLHLRHVKCKPQHVTETSAIFRVPFHGCGTVRGATLENVTRYITYSNEVKNTPLKLNTSGIRVSYVAKLHYPFSCYYRQKYVVAIQQRTNDHEGSHVNQGIEGLLTQIHHFKVVALVTRPPNSAEAIFDMLNQLKKN</sequence>
<keyword evidence="1" id="KW-0472">Membrane</keyword>
<keyword evidence="4" id="KW-1185">Reference proteome</keyword>
<evidence type="ECO:0000259" key="2">
    <source>
        <dbReference type="PROSITE" id="PS51034"/>
    </source>
</evidence>
<evidence type="ECO:0000313" key="3">
    <source>
        <dbReference type="EMBL" id="KAK2555628.1"/>
    </source>
</evidence>
<dbReference type="PANTHER" id="PTHR47130">
    <property type="entry name" value="SI:DKEY-19B23.11-RELATED"/>
    <property type="match status" value="1"/>
</dbReference>
<dbReference type="InterPro" id="IPR001507">
    <property type="entry name" value="ZP_dom"/>
</dbReference>
<keyword evidence="1" id="KW-1133">Transmembrane helix</keyword>